<feature type="compositionally biased region" description="Basic residues" evidence="1">
    <location>
        <begin position="463"/>
        <end position="472"/>
    </location>
</feature>
<evidence type="ECO:0000313" key="4">
    <source>
        <dbReference type="WBParaSite" id="scaffold2127_cov154.g4309"/>
    </source>
</evidence>
<feature type="compositionally biased region" description="Basic and acidic residues" evidence="1">
    <location>
        <begin position="337"/>
        <end position="351"/>
    </location>
</feature>
<sequence length="472" mass="55236">MKIKKALLLINLIILLFKTSQETSRNEHLLAEVAAKEHEEMVATATEYIEFIENFEEGNGELLGGFLIKIISKFYNYFIGKFKIRSSSNSAYQIYKEFVGNDEGWNEGFANDEKSPFQNINCHDEQEVDSVIQKYLSPSCIKQFYSINFGNIEMLLDRNIEEFCNFMENKNPSKRAFLALLGPELLAKLEEAYPKLMRIVYSGTESLKEHYLNILLVNINDENFQKIRKVNELAANFLVWFKFMEGEINPLEGKGEWEKYERNFVVNYEDLISAENSVNNYYKGLLELLYDEMIVTEEDYKIKKMMKDFGILLIIVRKEKEEFILTFSDEDEEDNLNDKNEVIKNNDEKLNKKGLNNKGKSKKNNKSKKKKKKNKIGRNDGNKMRMKKGIEAVSNSVGEFEGEEDGEEMRELEKIVGKEEGKKEEEEKEMKEGKEEKEVVEEERNNKSKDPKIIEDQEEIKKPQMRVKKHGF</sequence>
<feature type="region of interest" description="Disordered" evidence="1">
    <location>
        <begin position="337"/>
        <end position="472"/>
    </location>
</feature>
<dbReference type="WBParaSite" id="scaffold2127_cov154.g4309">
    <property type="protein sequence ID" value="scaffold2127_cov154.g4309"/>
    <property type="gene ID" value="scaffold2127_cov154.g4309"/>
</dbReference>
<organism evidence="3 4">
    <name type="scientific">Meloidogyne javanica</name>
    <name type="common">Root-knot nematode worm</name>
    <dbReference type="NCBI Taxonomy" id="6303"/>
    <lineage>
        <taxon>Eukaryota</taxon>
        <taxon>Metazoa</taxon>
        <taxon>Ecdysozoa</taxon>
        <taxon>Nematoda</taxon>
        <taxon>Chromadorea</taxon>
        <taxon>Rhabditida</taxon>
        <taxon>Tylenchina</taxon>
        <taxon>Tylenchomorpha</taxon>
        <taxon>Tylenchoidea</taxon>
        <taxon>Meloidogynidae</taxon>
        <taxon>Meloidogyninae</taxon>
        <taxon>Meloidogyne</taxon>
        <taxon>Meloidogyne incognita group</taxon>
    </lineage>
</organism>
<evidence type="ECO:0000256" key="1">
    <source>
        <dbReference type="SAM" id="MobiDB-lite"/>
    </source>
</evidence>
<feature type="compositionally biased region" description="Basic residues" evidence="1">
    <location>
        <begin position="359"/>
        <end position="376"/>
    </location>
</feature>
<reference evidence="4" key="1">
    <citation type="submission" date="2022-11" db="UniProtKB">
        <authorList>
            <consortium name="WormBaseParasite"/>
        </authorList>
    </citation>
    <scope>IDENTIFICATION</scope>
</reference>
<keyword evidence="3" id="KW-1185">Reference proteome</keyword>
<evidence type="ECO:0000313" key="3">
    <source>
        <dbReference type="Proteomes" id="UP000887561"/>
    </source>
</evidence>
<dbReference type="AlphaFoldDB" id="A0A915LWD3"/>
<evidence type="ECO:0000256" key="2">
    <source>
        <dbReference type="SAM" id="SignalP"/>
    </source>
</evidence>
<keyword evidence="2" id="KW-0732">Signal</keyword>
<accession>A0A915LWD3</accession>
<proteinExistence type="predicted"/>
<feature type="compositionally biased region" description="Basic and acidic residues" evidence="1">
    <location>
        <begin position="409"/>
        <end position="462"/>
    </location>
</feature>
<dbReference type="Proteomes" id="UP000887561">
    <property type="component" value="Unplaced"/>
</dbReference>
<feature type="chain" id="PRO_5037091722" evidence="2">
    <location>
        <begin position="23"/>
        <end position="472"/>
    </location>
</feature>
<name>A0A915LWD3_MELJA</name>
<feature type="signal peptide" evidence="2">
    <location>
        <begin position="1"/>
        <end position="22"/>
    </location>
</feature>
<protein>
    <submittedName>
        <fullName evidence="4">Uncharacterized protein</fullName>
    </submittedName>
</protein>